<dbReference type="EMBL" id="JAKOGI010000330">
    <property type="protein sequence ID" value="KAJ8436759.1"/>
    <property type="molecule type" value="Genomic_DNA"/>
</dbReference>
<evidence type="ECO:0000313" key="2">
    <source>
        <dbReference type="EMBL" id="KAJ8436759.1"/>
    </source>
</evidence>
<dbReference type="PANTHER" id="PTHR37610:SF6">
    <property type="entry name" value="GAG-POLYPEPTIDE OF LTR COPIA-TYPE-RELATED"/>
    <property type="match status" value="1"/>
</dbReference>
<comment type="caution">
    <text evidence="2">The sequence shown here is derived from an EMBL/GenBank/DDBJ whole genome shotgun (WGS) entry which is preliminary data.</text>
</comment>
<organism evidence="2 3">
    <name type="scientific">Carnegiea gigantea</name>
    <dbReference type="NCBI Taxonomy" id="171969"/>
    <lineage>
        <taxon>Eukaryota</taxon>
        <taxon>Viridiplantae</taxon>
        <taxon>Streptophyta</taxon>
        <taxon>Embryophyta</taxon>
        <taxon>Tracheophyta</taxon>
        <taxon>Spermatophyta</taxon>
        <taxon>Magnoliopsida</taxon>
        <taxon>eudicotyledons</taxon>
        <taxon>Gunneridae</taxon>
        <taxon>Pentapetalae</taxon>
        <taxon>Caryophyllales</taxon>
        <taxon>Cactineae</taxon>
        <taxon>Cactaceae</taxon>
        <taxon>Cactoideae</taxon>
        <taxon>Echinocereeae</taxon>
        <taxon>Carnegiea</taxon>
    </lineage>
</organism>
<accession>A0A9Q1K4M7</accession>
<sequence>MEAINGNWTLKSIPYIQAASAVWLHLQKRLSLSQGSRKYKLIKDVYSVKQDDTSVSDYYTLMRGIWEELDAMNELPRITTVGEDITQFLNALLKQLLSVSKLVKDNDCMVTFYHRCYAVHDLCTKIVKGVGREQGELCYLSDASVQEQWPIAYDVQDTGSKSRRSLKHANKAIYQGKKEARLDD</sequence>
<dbReference type="Proteomes" id="UP001153076">
    <property type="component" value="Unassembled WGS sequence"/>
</dbReference>
<evidence type="ECO:0008006" key="4">
    <source>
        <dbReference type="Google" id="ProtNLM"/>
    </source>
</evidence>
<dbReference type="AlphaFoldDB" id="A0A9Q1K4M7"/>
<proteinExistence type="predicted"/>
<name>A0A9Q1K4M7_9CARY</name>
<protein>
    <recommendedName>
        <fullName evidence="4">Retrotransposon gag domain-containing protein</fullName>
    </recommendedName>
</protein>
<keyword evidence="3" id="KW-1185">Reference proteome</keyword>
<evidence type="ECO:0000313" key="3">
    <source>
        <dbReference type="Proteomes" id="UP001153076"/>
    </source>
</evidence>
<dbReference type="OrthoDB" id="5544992at2759"/>
<reference evidence="2" key="1">
    <citation type="submission" date="2022-04" db="EMBL/GenBank/DDBJ databases">
        <title>Carnegiea gigantea Genome sequencing and assembly v2.</title>
        <authorList>
            <person name="Copetti D."/>
            <person name="Sanderson M.J."/>
            <person name="Burquez A."/>
            <person name="Wojciechowski M.F."/>
        </authorList>
    </citation>
    <scope>NUCLEOTIDE SEQUENCE</scope>
    <source>
        <strain evidence="2">SGP5-SGP5p</strain>
        <tissue evidence="2">Aerial part</tissue>
    </source>
</reference>
<evidence type="ECO:0000256" key="1">
    <source>
        <dbReference type="SAM" id="MobiDB-lite"/>
    </source>
</evidence>
<dbReference type="PANTHER" id="PTHR37610">
    <property type="entry name" value="CCHC-TYPE DOMAIN-CONTAINING PROTEIN"/>
    <property type="match status" value="1"/>
</dbReference>
<gene>
    <name evidence="2" type="ORF">Cgig2_030117</name>
</gene>
<feature type="region of interest" description="Disordered" evidence="1">
    <location>
        <begin position="162"/>
        <end position="184"/>
    </location>
</feature>